<dbReference type="EMBL" id="CABVQC010000033">
    <property type="protein sequence ID" value="VWB97811.1"/>
    <property type="molecule type" value="Genomic_DNA"/>
</dbReference>
<dbReference type="SUPFAM" id="SSF52540">
    <property type="entry name" value="P-loop containing nucleoside triphosphate hydrolases"/>
    <property type="match status" value="1"/>
</dbReference>
<dbReference type="AlphaFoldDB" id="A0A6P2NS68"/>
<evidence type="ECO:0000313" key="2">
    <source>
        <dbReference type="EMBL" id="VWB97811.1"/>
    </source>
</evidence>
<dbReference type="InterPro" id="IPR025669">
    <property type="entry name" value="AAA_dom"/>
</dbReference>
<dbReference type="PANTHER" id="PTHR13696:SF99">
    <property type="entry name" value="COBYRINIC ACID AC-DIAMIDE SYNTHASE"/>
    <property type="match status" value="1"/>
</dbReference>
<dbReference type="CDD" id="cd02042">
    <property type="entry name" value="ParAB_family"/>
    <property type="match status" value="1"/>
</dbReference>
<dbReference type="PANTHER" id="PTHR13696">
    <property type="entry name" value="P-LOOP CONTAINING NUCLEOSIDE TRIPHOSPHATE HYDROLASE"/>
    <property type="match status" value="1"/>
</dbReference>
<dbReference type="Gene3D" id="3.40.50.300">
    <property type="entry name" value="P-loop containing nucleotide triphosphate hydrolases"/>
    <property type="match status" value="1"/>
</dbReference>
<feature type="domain" description="AAA" evidence="1">
    <location>
        <begin position="12"/>
        <end position="188"/>
    </location>
</feature>
<organism evidence="2 3">
    <name type="scientific">Burkholderia aenigmatica</name>
    <dbReference type="NCBI Taxonomy" id="2015348"/>
    <lineage>
        <taxon>Bacteria</taxon>
        <taxon>Pseudomonadati</taxon>
        <taxon>Pseudomonadota</taxon>
        <taxon>Betaproteobacteria</taxon>
        <taxon>Burkholderiales</taxon>
        <taxon>Burkholderiaceae</taxon>
        <taxon>Burkholderia</taxon>
        <taxon>Burkholderia cepacia complex</taxon>
    </lineage>
</organism>
<sequence length="263" mass="29405">MQTKKTRTNRKTKVIVVINRKGGPGKTTVSFNLAHAALLKDEHARVLCLDLDSQGNLSQYLTDDLEIVRETSSGVSDLFDGVPLAPRKTNHPQIDLLHGHSDLDRVDHDEAAEERAYSEEMRVQLRSLDYDVIIIDTPPAVGLRHLASLFWADLAVIPMEPSMTHIAGFQEVVKNIDESILSLNPNLQWVGLVNRANLRLKAQRQKDAWLRDNYGSKIMPTLSSRGAVAEAIEDSPAKPVWAHRGAPRELRAQWRDVCTKIVG</sequence>
<dbReference type="RefSeq" id="WP_175024168.1">
    <property type="nucleotide sequence ID" value="NZ_CABVQC010000033.1"/>
</dbReference>
<proteinExistence type="predicted"/>
<protein>
    <submittedName>
        <fullName evidence="2">Chromosome partitioning protein ParA</fullName>
    </submittedName>
</protein>
<reference evidence="2 3" key="1">
    <citation type="submission" date="2019-09" db="EMBL/GenBank/DDBJ databases">
        <authorList>
            <person name="Depoorter E."/>
        </authorList>
    </citation>
    <scope>NUCLEOTIDE SEQUENCE [LARGE SCALE GENOMIC DNA]</scope>
    <source>
        <strain evidence="2">LMG 13014</strain>
    </source>
</reference>
<dbReference type="PIRSF" id="PIRSF009320">
    <property type="entry name" value="Nuc_binding_HP_1000"/>
    <property type="match status" value="1"/>
</dbReference>
<dbReference type="Pfam" id="PF13614">
    <property type="entry name" value="AAA_31"/>
    <property type="match status" value="1"/>
</dbReference>
<accession>A0A6P2NS68</accession>
<gene>
    <name evidence="2" type="ORF">BLA13014_04572</name>
</gene>
<dbReference type="Proteomes" id="UP000494261">
    <property type="component" value="Unassembled WGS sequence"/>
</dbReference>
<evidence type="ECO:0000313" key="3">
    <source>
        <dbReference type="Proteomes" id="UP000494261"/>
    </source>
</evidence>
<dbReference type="InterPro" id="IPR050678">
    <property type="entry name" value="DNA_Partitioning_ATPase"/>
</dbReference>
<name>A0A6P2NS68_9BURK</name>
<evidence type="ECO:0000259" key="1">
    <source>
        <dbReference type="Pfam" id="PF13614"/>
    </source>
</evidence>
<dbReference type="InterPro" id="IPR027417">
    <property type="entry name" value="P-loop_NTPase"/>
</dbReference>